<dbReference type="STRING" id="97972.A0A2V1EH85"/>
<dbReference type="Gene3D" id="1.10.472.10">
    <property type="entry name" value="Cyclin-like"/>
    <property type="match status" value="2"/>
</dbReference>
<feature type="compositionally biased region" description="Acidic residues" evidence="1">
    <location>
        <begin position="390"/>
        <end position="399"/>
    </location>
</feature>
<dbReference type="EMBL" id="KZ805300">
    <property type="protein sequence ID" value="PVI08745.1"/>
    <property type="molecule type" value="Genomic_DNA"/>
</dbReference>
<dbReference type="GO" id="GO:0016538">
    <property type="term" value="F:cyclin-dependent protein serine/threonine kinase regulator activity"/>
    <property type="evidence" value="ECO:0007669"/>
    <property type="project" value="InterPro"/>
</dbReference>
<keyword evidence="3" id="KW-1185">Reference proteome</keyword>
<dbReference type="GO" id="GO:0006357">
    <property type="term" value="P:regulation of transcription by RNA polymerase II"/>
    <property type="evidence" value="ECO:0007669"/>
    <property type="project" value="InterPro"/>
</dbReference>
<accession>A0A2V1EH85</accession>
<dbReference type="AlphaFoldDB" id="A0A2V1EH85"/>
<dbReference type="InterPro" id="IPR036915">
    <property type="entry name" value="Cyclin-like_sf"/>
</dbReference>
<reference evidence="2 3" key="1">
    <citation type="journal article" date="2018" name="Sci. Rep.">
        <title>Comparative genomics provides insights into the lifestyle and reveals functional heterogeneity of dark septate endophytic fungi.</title>
        <authorList>
            <person name="Knapp D.G."/>
            <person name="Nemeth J.B."/>
            <person name="Barry K."/>
            <person name="Hainaut M."/>
            <person name="Henrissat B."/>
            <person name="Johnson J."/>
            <person name="Kuo A."/>
            <person name="Lim J.H.P."/>
            <person name="Lipzen A."/>
            <person name="Nolan M."/>
            <person name="Ohm R.A."/>
            <person name="Tamas L."/>
            <person name="Grigoriev I.V."/>
            <person name="Spatafora J.W."/>
            <person name="Nagy L.G."/>
            <person name="Kovacs G.M."/>
        </authorList>
    </citation>
    <scope>NUCLEOTIDE SEQUENCE [LARGE SCALE GENOMIC DNA]</scope>
    <source>
        <strain evidence="2 3">DSE2036</strain>
    </source>
</reference>
<gene>
    <name evidence="2" type="ORF">DM02DRAFT_510661</name>
</gene>
<dbReference type="InterPro" id="IPR043198">
    <property type="entry name" value="Cyclin/Ssn8"/>
</dbReference>
<dbReference type="Proteomes" id="UP000244855">
    <property type="component" value="Unassembled WGS sequence"/>
</dbReference>
<feature type="compositionally biased region" description="Polar residues" evidence="1">
    <location>
        <begin position="312"/>
        <end position="329"/>
    </location>
</feature>
<sequence length="441" mass="49609">MAATASPAEAPAIAPAKDVRVGPHPSHIEVARPYVLQSAIQRALTNLGMSDAREDAARLQGVAYIDQVRRALQLPVRTFNTAVVYYHKFRLLHADHEYNYADAAAAALFSACKIEDTLKKSREILAAHYNLRVSVGEQVSSDDPRFEKHSRVILGLERLMHESAGFDFRTRHPQKLMIKIAKEMGFELDPIGKTAWDLSIDLYRTWAPLKQTAIGMAIACLELAAHLHGLDMSKVVDTGKAEYKSWGIDRAEVMEPLLDLLDLYTHYRSSTLVGPLYSLETFINLRIGLNEEASSKNIPRYCKGASELAGTNADSQTPGQNTNGASKTRNGLDVNSPFMPATPGQISPGTAAPPSAIGLRGQNGTVRFMLSAQRAKEETAIVNSYWQVEEEEYEEEVAIEPERERERDRDRGWEKNRDRDRDHDRGRDWDRDWEQDRRRVR</sequence>
<evidence type="ECO:0000313" key="2">
    <source>
        <dbReference type="EMBL" id="PVI08745.1"/>
    </source>
</evidence>
<dbReference type="OrthoDB" id="4951845at2759"/>
<protein>
    <submittedName>
        <fullName evidence="2">Cyclin-like protein</fullName>
    </submittedName>
</protein>
<dbReference type="PANTHER" id="PTHR10026">
    <property type="entry name" value="CYCLIN"/>
    <property type="match status" value="1"/>
</dbReference>
<evidence type="ECO:0000256" key="1">
    <source>
        <dbReference type="SAM" id="MobiDB-lite"/>
    </source>
</evidence>
<organism evidence="2 3">
    <name type="scientific">Periconia macrospinosa</name>
    <dbReference type="NCBI Taxonomy" id="97972"/>
    <lineage>
        <taxon>Eukaryota</taxon>
        <taxon>Fungi</taxon>
        <taxon>Dikarya</taxon>
        <taxon>Ascomycota</taxon>
        <taxon>Pezizomycotina</taxon>
        <taxon>Dothideomycetes</taxon>
        <taxon>Pleosporomycetidae</taxon>
        <taxon>Pleosporales</taxon>
        <taxon>Massarineae</taxon>
        <taxon>Periconiaceae</taxon>
        <taxon>Periconia</taxon>
    </lineage>
</organism>
<dbReference type="CDD" id="cd20546">
    <property type="entry name" value="CYCLIN_SpCG1C_ScCTK2-like_rpt2"/>
    <property type="match status" value="1"/>
</dbReference>
<feature type="compositionally biased region" description="Basic and acidic residues" evidence="1">
    <location>
        <begin position="400"/>
        <end position="441"/>
    </location>
</feature>
<feature type="region of interest" description="Disordered" evidence="1">
    <location>
        <begin position="309"/>
        <end position="359"/>
    </location>
</feature>
<proteinExistence type="predicted"/>
<dbReference type="SUPFAM" id="SSF47954">
    <property type="entry name" value="Cyclin-like"/>
    <property type="match status" value="2"/>
</dbReference>
<name>A0A2V1EH85_9PLEO</name>
<feature type="region of interest" description="Disordered" evidence="1">
    <location>
        <begin position="390"/>
        <end position="441"/>
    </location>
</feature>
<evidence type="ECO:0000313" key="3">
    <source>
        <dbReference type="Proteomes" id="UP000244855"/>
    </source>
</evidence>